<accession>A0A2T2ZBT3</accession>
<comment type="caution">
    <text evidence="2">The sequence shown here is derived from an EMBL/GenBank/DDBJ whole genome shotgun (WGS) entry which is preliminary data.</text>
</comment>
<dbReference type="EMBL" id="PYHS01000002">
    <property type="protein sequence ID" value="PSR65228.1"/>
    <property type="molecule type" value="Genomic_DNA"/>
</dbReference>
<dbReference type="InterPro" id="IPR023606">
    <property type="entry name" value="CoA-Trfase_III_dom_1_sf"/>
</dbReference>
<dbReference type="PANTHER" id="PTHR48228">
    <property type="entry name" value="SUCCINYL-COA--D-CITRAMALATE COA-TRANSFERASE"/>
    <property type="match status" value="1"/>
</dbReference>
<protein>
    <recommendedName>
        <fullName evidence="4">CoA transferase</fullName>
    </recommendedName>
</protein>
<gene>
    <name evidence="2" type="ORF">C8259_03430</name>
</gene>
<evidence type="ECO:0000313" key="3">
    <source>
        <dbReference type="Proteomes" id="UP000241647"/>
    </source>
</evidence>
<dbReference type="GO" id="GO:0016740">
    <property type="term" value="F:transferase activity"/>
    <property type="evidence" value="ECO:0007669"/>
    <property type="project" value="UniProtKB-KW"/>
</dbReference>
<sequence>MNESDIEQTRPVRHCDEAVTAESADAMPLSGVAIEARGEGAAAEHARRLLQELGARPENDRGQRRTVLVDSRSAVRAWADSGAMALTGRAGGPPMVSPGAPAAATGAALALLAALRPPDGSSALPWPGVEVLGERAALFGRGRNAPWSVGGAFRMFPTMHGYLGISLPRQDDFALLPALVEGEVGGAPWQAVAEWARTCSAEDAAARAQLLGIAAAAVPDTPGMPQDEQFRHRGGRGIVVRPGGFRQHRRAEPVVVDLTSLWAGPLCAHLLGRTGAHIVKVESTRRPDGARSGCRDFFDLMHAEHACVAIDLNTAEGVETLQRLIDVADLVLEASRPRALRQLGIDAESAVAGGTNWLSITAYGRTGPWSDRVGFGDDVAAAAGAVVFDGCEVLPCGDALADPVAGVHAAVAAAAVLSSDRAFLVDLSMRDVVAATLRNRVEPHEVVNGPDDLWHVRTADAEFPVAAPRARHAPTAAAALGADTQKTLSRWLSG</sequence>
<dbReference type="RefSeq" id="WP_106958370.1">
    <property type="nucleotide sequence ID" value="NZ_PYHS01000002.1"/>
</dbReference>
<dbReference type="InterPro" id="IPR003673">
    <property type="entry name" value="CoA-Trfase_fam_III"/>
</dbReference>
<dbReference type="Pfam" id="PF02515">
    <property type="entry name" value="CoA_transf_3"/>
    <property type="match status" value="1"/>
</dbReference>
<proteinExistence type="predicted"/>
<dbReference type="InterPro" id="IPR050509">
    <property type="entry name" value="CoA-transferase_III"/>
</dbReference>
<evidence type="ECO:0000313" key="2">
    <source>
        <dbReference type="EMBL" id="PSR65228.1"/>
    </source>
</evidence>
<evidence type="ECO:0008006" key="4">
    <source>
        <dbReference type="Google" id="ProtNLM"/>
    </source>
</evidence>
<dbReference type="SUPFAM" id="SSF89796">
    <property type="entry name" value="CoA-transferase family III (CaiB/BaiF)"/>
    <property type="match status" value="2"/>
</dbReference>
<name>A0A2T2ZBT3_9NOCA</name>
<dbReference type="PANTHER" id="PTHR48228:SF6">
    <property type="entry name" value="L-CARNITINE COA-TRANSFERASE"/>
    <property type="match status" value="1"/>
</dbReference>
<reference evidence="2 3" key="1">
    <citation type="submission" date="2018-02" db="EMBL/GenBank/DDBJ databases">
        <title>8 Nocardia nova and 1 Nocardia cyriacigeorgica strain used for evolution to TMP-SMX.</title>
        <authorList>
            <person name="Mehta H."/>
            <person name="Weng J."/>
            <person name="Shamoo Y."/>
        </authorList>
    </citation>
    <scope>NUCLEOTIDE SEQUENCE [LARGE SCALE GENOMIC DNA]</scope>
    <source>
        <strain evidence="2 3">ATCC 33727</strain>
    </source>
</reference>
<dbReference type="Gene3D" id="3.40.50.10540">
    <property type="entry name" value="Crotonobetainyl-coa:carnitine coa-transferase, domain 1"/>
    <property type="match status" value="1"/>
</dbReference>
<keyword evidence="1" id="KW-0808">Transferase</keyword>
<dbReference type="AlphaFoldDB" id="A0A2T2ZBT3"/>
<organism evidence="2 3">
    <name type="scientific">Nocardia nova</name>
    <dbReference type="NCBI Taxonomy" id="37330"/>
    <lineage>
        <taxon>Bacteria</taxon>
        <taxon>Bacillati</taxon>
        <taxon>Actinomycetota</taxon>
        <taxon>Actinomycetes</taxon>
        <taxon>Mycobacteriales</taxon>
        <taxon>Nocardiaceae</taxon>
        <taxon>Nocardia</taxon>
    </lineage>
</organism>
<dbReference type="Proteomes" id="UP000241647">
    <property type="component" value="Unassembled WGS sequence"/>
</dbReference>
<evidence type="ECO:0000256" key="1">
    <source>
        <dbReference type="ARBA" id="ARBA00022679"/>
    </source>
</evidence>